<dbReference type="Proteomes" id="UP001281447">
    <property type="component" value="Unassembled WGS sequence"/>
</dbReference>
<organism evidence="3 4">
    <name type="scientific">Tigheibacillus halophilus</name>
    <dbReference type="NCBI Taxonomy" id="361280"/>
    <lineage>
        <taxon>Bacteria</taxon>
        <taxon>Bacillati</taxon>
        <taxon>Bacillota</taxon>
        <taxon>Bacilli</taxon>
        <taxon>Bacillales</taxon>
        <taxon>Bacillaceae</taxon>
        <taxon>Tigheibacillus</taxon>
    </lineage>
</organism>
<gene>
    <name evidence="3" type="ORF">RWE15_08815</name>
</gene>
<evidence type="ECO:0000256" key="1">
    <source>
        <dbReference type="ARBA" id="ARBA00022553"/>
    </source>
</evidence>
<evidence type="ECO:0000313" key="4">
    <source>
        <dbReference type="Proteomes" id="UP001281447"/>
    </source>
</evidence>
<comment type="caution">
    <text evidence="3">The sequence shown here is derived from an EMBL/GenBank/DDBJ whole genome shotgun (WGS) entry which is preliminary data.</text>
</comment>
<dbReference type="SUPFAM" id="SSF52091">
    <property type="entry name" value="SpoIIaa-like"/>
    <property type="match status" value="1"/>
</dbReference>
<dbReference type="InterPro" id="IPR051932">
    <property type="entry name" value="Bact_StressResp_Reg"/>
</dbReference>
<proteinExistence type="predicted"/>
<keyword evidence="1" id="KW-0597">Phosphoprotein</keyword>
<evidence type="ECO:0000313" key="3">
    <source>
        <dbReference type="EMBL" id="MDY0394524.1"/>
    </source>
</evidence>
<keyword evidence="4" id="KW-1185">Reference proteome</keyword>
<sequence>MTDLNEELHTYLEDSIATITDKWLALRDQTKGSIYSANASKETEQELREQNTITNQTIISSLFGDKSNFEKKKNEWAHVVAKSRVATATPIPDVLRALSKVRKVFWQQVEHFLEMHKPAIPAHIVADWSDTIHLAFDELYIAFSETYFKLMNDRLSAQQELINELGSPIIKITETTGILPMVGDIDTCRAQTIIENVPAKCVRTGITSLYIDLSGVAIIDTMVANQIFQLTNILNLLGTQTTITGIRPEIAQTAVQLGINFSKINTSSSLLQALKNRYVLQKID</sequence>
<dbReference type="PANTHER" id="PTHR33745">
    <property type="entry name" value="RSBT ANTAGONIST PROTEIN RSBS-RELATED"/>
    <property type="match status" value="1"/>
</dbReference>
<feature type="domain" description="STAS" evidence="2">
    <location>
        <begin position="166"/>
        <end position="277"/>
    </location>
</feature>
<dbReference type="Gene3D" id="3.30.750.24">
    <property type="entry name" value="STAS domain"/>
    <property type="match status" value="1"/>
</dbReference>
<name>A0ABU5C7G6_9BACI</name>
<dbReference type="PROSITE" id="PS50801">
    <property type="entry name" value="STAS"/>
    <property type="match status" value="1"/>
</dbReference>
<evidence type="ECO:0000259" key="2">
    <source>
        <dbReference type="PROSITE" id="PS50801"/>
    </source>
</evidence>
<dbReference type="PANTHER" id="PTHR33745:SF3">
    <property type="entry name" value="RSBT CO-ANTAGONIST PROTEIN RSBRC"/>
    <property type="match status" value="1"/>
</dbReference>
<protein>
    <submittedName>
        <fullName evidence="3">STAS domain-containing protein</fullName>
    </submittedName>
</protein>
<dbReference type="Pfam" id="PF01740">
    <property type="entry name" value="STAS"/>
    <property type="match status" value="1"/>
</dbReference>
<dbReference type="InterPro" id="IPR036513">
    <property type="entry name" value="STAS_dom_sf"/>
</dbReference>
<accession>A0ABU5C7G6</accession>
<dbReference type="RefSeq" id="WP_390354542.1">
    <property type="nucleotide sequence ID" value="NZ_JBHUIZ010000005.1"/>
</dbReference>
<reference evidence="3 4" key="1">
    <citation type="submission" date="2023-10" db="EMBL/GenBank/DDBJ databases">
        <title>Virgibacillus halophilus 5B73C genome.</title>
        <authorList>
            <person name="Miliotis G."/>
            <person name="Sengupta P."/>
            <person name="Hameed A."/>
            <person name="Chuvochina M."/>
            <person name="Mcdonagh F."/>
            <person name="Simpson A.C."/>
            <person name="Singh N.K."/>
            <person name="Rekha P.D."/>
            <person name="Raman K."/>
            <person name="Hugenholtz P."/>
            <person name="Venkateswaran K."/>
        </authorList>
    </citation>
    <scope>NUCLEOTIDE SEQUENCE [LARGE SCALE GENOMIC DNA]</scope>
    <source>
        <strain evidence="3 4">5B73C</strain>
    </source>
</reference>
<dbReference type="InterPro" id="IPR002645">
    <property type="entry name" value="STAS_dom"/>
</dbReference>
<dbReference type="CDD" id="cd07041">
    <property type="entry name" value="STAS_RsbR_RsbS_like"/>
    <property type="match status" value="1"/>
</dbReference>
<dbReference type="EMBL" id="JAWDIP010000003">
    <property type="protein sequence ID" value="MDY0394524.1"/>
    <property type="molecule type" value="Genomic_DNA"/>
</dbReference>